<keyword evidence="4 6" id="KW-1133">Transmembrane helix</keyword>
<comment type="subcellular location">
    <subcellularLocation>
        <location evidence="1">Membrane</location>
        <topology evidence="1">Multi-pass membrane protein</topology>
    </subcellularLocation>
</comment>
<feature type="transmembrane region" description="Helical" evidence="6">
    <location>
        <begin position="620"/>
        <end position="641"/>
    </location>
</feature>
<dbReference type="PANTHER" id="PTHR31645">
    <property type="entry name" value="OLIGOPEPTIDE TRANSPORTER YGL114W-RELATED"/>
    <property type="match status" value="1"/>
</dbReference>
<evidence type="ECO:0000313" key="8">
    <source>
        <dbReference type="Proteomes" id="UP001499951"/>
    </source>
</evidence>
<comment type="caution">
    <text evidence="7">The sequence shown here is derived from an EMBL/GenBank/DDBJ whole genome shotgun (WGS) entry which is preliminary data.</text>
</comment>
<feature type="transmembrane region" description="Helical" evidence="6">
    <location>
        <begin position="336"/>
        <end position="359"/>
    </location>
</feature>
<dbReference type="RefSeq" id="WP_243850737.1">
    <property type="nucleotide sequence ID" value="NZ_BAAADD010000001.1"/>
</dbReference>
<evidence type="ECO:0000256" key="5">
    <source>
        <dbReference type="ARBA" id="ARBA00023136"/>
    </source>
</evidence>
<feature type="transmembrane region" description="Helical" evidence="6">
    <location>
        <begin position="29"/>
        <end position="48"/>
    </location>
</feature>
<keyword evidence="5 6" id="KW-0472">Membrane</keyword>
<feature type="transmembrane region" description="Helical" evidence="6">
    <location>
        <begin position="194"/>
        <end position="221"/>
    </location>
</feature>
<feature type="transmembrane region" description="Helical" evidence="6">
    <location>
        <begin position="536"/>
        <end position="561"/>
    </location>
</feature>
<feature type="transmembrane region" description="Helical" evidence="6">
    <location>
        <begin position="499"/>
        <end position="516"/>
    </location>
</feature>
<organism evidence="7 8">
    <name type="scientific">Rhizomicrobium electricum</name>
    <dbReference type="NCBI Taxonomy" id="480070"/>
    <lineage>
        <taxon>Bacteria</taxon>
        <taxon>Pseudomonadati</taxon>
        <taxon>Pseudomonadota</taxon>
        <taxon>Alphaproteobacteria</taxon>
        <taxon>Micropepsales</taxon>
        <taxon>Micropepsaceae</taxon>
        <taxon>Rhizomicrobium</taxon>
    </lineage>
</organism>
<reference evidence="7 8" key="1">
    <citation type="journal article" date="2019" name="Int. J. Syst. Evol. Microbiol.">
        <title>The Global Catalogue of Microorganisms (GCM) 10K type strain sequencing project: providing services to taxonomists for standard genome sequencing and annotation.</title>
        <authorList>
            <consortium name="The Broad Institute Genomics Platform"/>
            <consortium name="The Broad Institute Genome Sequencing Center for Infectious Disease"/>
            <person name="Wu L."/>
            <person name="Ma J."/>
        </authorList>
    </citation>
    <scope>NUCLEOTIDE SEQUENCE [LARGE SCALE GENOMIC DNA]</scope>
    <source>
        <strain evidence="7 8">JCM 15089</strain>
    </source>
</reference>
<evidence type="ECO:0000256" key="3">
    <source>
        <dbReference type="ARBA" id="ARBA00022692"/>
    </source>
</evidence>
<evidence type="ECO:0000256" key="1">
    <source>
        <dbReference type="ARBA" id="ARBA00004141"/>
    </source>
</evidence>
<dbReference type="InterPro" id="IPR004814">
    <property type="entry name" value="Oligopep_transpt"/>
</dbReference>
<sequence>MTVRGILLGIAITVVFTAANVYIGLKVALTFATSIPAAVISMAVLAAFKNSSILENNIVQTVASAAGTLSAIIFVLPGLVIIGWWTGFPFWTSFGICAAGGVLGVLFTIPLRRAMVTTSDLPYPEGVAAAEVLQVGAKAREEKSADSNEGLLAVVWGAVGAAAMSLITASRLAVGEAAGAFKAGPGYSSYGMQFSLALIGAGYLVGLSVGVAMLFGIFIAFGAALPMLTSQTPFAGGDISAFVEGIRSREVRFIGAGAIAVAAIWTLTKLAGPVVSGVISTMGAHKASKTAGGDTRDVDLSPVWIVVLTVASLTLIGFLLQTFLAGTPLAASTAKLIWTALPFIFIVGFAVAAITGYMAGLIGASNSPLSGVGILAVLLCAVLFVAVVAPGPGERKALVAFALFATAIVFSIGTIANNNLQDLKTGQLVGATPRAQQWALIIGVIAGALVIPPVLNLLNQASGFAGAPHLPTQVGAPLGAPQANLIAALAQGVIEQNIPWMRIIQGGAIGVGLVILDEVMGKLKWIRLPPLAVGMGIYLPMAVTLPVVIGAVIGHFYDMWANRRKDPEHPKRLAVLVASGMIVGESLFGVLYAGLIVAAQVGYIKVADAGAPLALVGANFAPATAVAWGVFGAIIALLYGWELRRVKRSS</sequence>
<evidence type="ECO:0000256" key="6">
    <source>
        <dbReference type="SAM" id="Phobius"/>
    </source>
</evidence>
<dbReference type="InterPro" id="IPR004813">
    <property type="entry name" value="OPT"/>
</dbReference>
<dbReference type="NCBIfam" id="TIGR00733">
    <property type="entry name" value="OPT family oligopeptide transporter"/>
    <property type="match status" value="1"/>
</dbReference>
<feature type="transmembrane region" description="Helical" evidence="6">
    <location>
        <begin position="253"/>
        <end position="272"/>
    </location>
</feature>
<dbReference type="PANTHER" id="PTHR31645:SF0">
    <property type="entry name" value="OLIGOPEPTIDE TRANSPORTER YGL114W-RELATED"/>
    <property type="match status" value="1"/>
</dbReference>
<dbReference type="Proteomes" id="UP001499951">
    <property type="component" value="Unassembled WGS sequence"/>
</dbReference>
<feature type="transmembrane region" description="Helical" evidence="6">
    <location>
        <begin position="573"/>
        <end position="600"/>
    </location>
</feature>
<dbReference type="EMBL" id="BAAADD010000001">
    <property type="protein sequence ID" value="GAA0559076.1"/>
    <property type="molecule type" value="Genomic_DNA"/>
</dbReference>
<protein>
    <submittedName>
        <fullName evidence="7">Oligopeptide transporter, OPT family</fullName>
    </submittedName>
</protein>
<feature type="transmembrane region" description="Helical" evidence="6">
    <location>
        <begin position="5"/>
        <end position="23"/>
    </location>
</feature>
<name>A0ABN1E5C3_9PROT</name>
<feature type="transmembrane region" description="Helical" evidence="6">
    <location>
        <begin position="90"/>
        <end position="109"/>
    </location>
</feature>
<keyword evidence="2" id="KW-0813">Transport</keyword>
<feature type="transmembrane region" description="Helical" evidence="6">
    <location>
        <begin position="60"/>
        <end position="84"/>
    </location>
</feature>
<feature type="transmembrane region" description="Helical" evidence="6">
    <location>
        <begin position="397"/>
        <end position="416"/>
    </location>
</feature>
<feature type="transmembrane region" description="Helical" evidence="6">
    <location>
        <begin position="150"/>
        <end position="174"/>
    </location>
</feature>
<feature type="transmembrane region" description="Helical" evidence="6">
    <location>
        <begin position="303"/>
        <end position="324"/>
    </location>
</feature>
<feature type="transmembrane region" description="Helical" evidence="6">
    <location>
        <begin position="371"/>
        <end position="390"/>
    </location>
</feature>
<feature type="transmembrane region" description="Helical" evidence="6">
    <location>
        <begin position="436"/>
        <end position="458"/>
    </location>
</feature>
<dbReference type="NCBIfam" id="TIGR00728">
    <property type="entry name" value="OPT_sfam"/>
    <property type="match status" value="1"/>
</dbReference>
<evidence type="ECO:0000256" key="2">
    <source>
        <dbReference type="ARBA" id="ARBA00022448"/>
    </source>
</evidence>
<accession>A0ABN1E5C3</accession>
<keyword evidence="8" id="KW-1185">Reference proteome</keyword>
<gene>
    <name evidence="7" type="ORF">GCM10008942_04430</name>
</gene>
<keyword evidence="3 6" id="KW-0812">Transmembrane</keyword>
<dbReference type="InterPro" id="IPR045035">
    <property type="entry name" value="YSL-like"/>
</dbReference>
<evidence type="ECO:0000313" key="7">
    <source>
        <dbReference type="EMBL" id="GAA0559076.1"/>
    </source>
</evidence>
<dbReference type="Pfam" id="PF03169">
    <property type="entry name" value="OPT"/>
    <property type="match status" value="1"/>
</dbReference>
<proteinExistence type="predicted"/>
<evidence type="ECO:0000256" key="4">
    <source>
        <dbReference type="ARBA" id="ARBA00022989"/>
    </source>
</evidence>